<dbReference type="CDD" id="cd06171">
    <property type="entry name" value="Sigma70_r4"/>
    <property type="match status" value="1"/>
</dbReference>
<feature type="domain" description="RNA polymerase sigma-70" evidence="6">
    <location>
        <begin position="57"/>
        <end position="70"/>
    </location>
</feature>
<dbReference type="PROSITE" id="PS00715">
    <property type="entry name" value="SIGMA70_1"/>
    <property type="match status" value="1"/>
</dbReference>
<dbReference type="PIRSF" id="PIRSF000770">
    <property type="entry name" value="RNA_pol_sigma-SigE/K"/>
    <property type="match status" value="1"/>
</dbReference>
<evidence type="ECO:0000259" key="7">
    <source>
        <dbReference type="PROSITE" id="PS00716"/>
    </source>
</evidence>
<comment type="similarity">
    <text evidence="5">Belongs to the sigma-70 factor family.</text>
</comment>
<protein>
    <recommendedName>
        <fullName evidence="5">RNA polymerase sigma factor</fullName>
    </recommendedName>
</protein>
<evidence type="ECO:0000259" key="6">
    <source>
        <dbReference type="PROSITE" id="PS00715"/>
    </source>
</evidence>
<dbReference type="AlphaFoldDB" id="A0A1G7WHQ5"/>
<name>A0A1G7WHQ5_ANETH</name>
<dbReference type="Pfam" id="PF04542">
    <property type="entry name" value="Sigma70_r2"/>
    <property type="match status" value="1"/>
</dbReference>
<dbReference type="NCBIfam" id="NF005413">
    <property type="entry name" value="PRK06986.1"/>
    <property type="match status" value="1"/>
</dbReference>
<dbReference type="SUPFAM" id="SSF88946">
    <property type="entry name" value="Sigma2 domain of RNA polymerase sigma factors"/>
    <property type="match status" value="1"/>
</dbReference>
<dbReference type="Proteomes" id="UP000198956">
    <property type="component" value="Unassembled WGS sequence"/>
</dbReference>
<dbReference type="PROSITE" id="PS00716">
    <property type="entry name" value="SIGMA70_2"/>
    <property type="match status" value="1"/>
</dbReference>
<dbReference type="GO" id="GO:0016987">
    <property type="term" value="F:sigma factor activity"/>
    <property type="evidence" value="ECO:0007669"/>
    <property type="project" value="UniProtKB-KW"/>
</dbReference>
<dbReference type="InterPro" id="IPR000943">
    <property type="entry name" value="RNA_pol_sigma70"/>
</dbReference>
<keyword evidence="8" id="KW-0282">Flagellum</keyword>
<evidence type="ECO:0000313" key="9">
    <source>
        <dbReference type="Proteomes" id="UP000198956"/>
    </source>
</evidence>
<dbReference type="NCBIfam" id="TIGR02937">
    <property type="entry name" value="sigma70-ECF"/>
    <property type="match status" value="1"/>
</dbReference>
<dbReference type="InterPro" id="IPR013324">
    <property type="entry name" value="RNA_pol_sigma_r3/r4-like"/>
</dbReference>
<dbReference type="InterPro" id="IPR007630">
    <property type="entry name" value="RNA_pol_sigma70_r4"/>
</dbReference>
<dbReference type="PANTHER" id="PTHR30385:SF7">
    <property type="entry name" value="RNA POLYMERASE SIGMA FACTOR FLIA"/>
    <property type="match status" value="1"/>
</dbReference>
<sequence>MMARKPKKQIDMNKWKRWREEGDRQAEIELIEEYLPLVNYVANRLSIGLPDIVDRDDLISFGRLGLLDALKRFDYTRGLQFETYGMWRIRGAMIDGLRENDVLPRSIRDKAKKIEEAYAQLEQQYLRSATDEEVSRHLNMSVEELNQILQDVAFASMFSLDEPIQDEEDQKHSRQSVIIDEQAERPEAALHREQRKQILAEAIDRLPPKERTIVALFYYEECSLTEIAEIMGLSASRISQLHSKAIFRMRGALQRARDYLLNE</sequence>
<keyword evidence="1 5" id="KW-0805">Transcription regulation</keyword>
<dbReference type="GO" id="GO:0003677">
    <property type="term" value="F:DNA binding"/>
    <property type="evidence" value="ECO:0007669"/>
    <property type="project" value="UniProtKB-KW"/>
</dbReference>
<feature type="domain" description="RNA polymerase sigma-70" evidence="7">
    <location>
        <begin position="223"/>
        <end position="249"/>
    </location>
</feature>
<dbReference type="SUPFAM" id="SSF88659">
    <property type="entry name" value="Sigma3 and sigma4 domains of RNA polymerase sigma factors"/>
    <property type="match status" value="2"/>
</dbReference>
<evidence type="ECO:0000256" key="3">
    <source>
        <dbReference type="ARBA" id="ARBA00023125"/>
    </source>
</evidence>
<comment type="function">
    <text evidence="5">Sigma factors are initiation factors that promote the attachment of RNA polymerase to specific initiation sites and are then released.</text>
</comment>
<dbReference type="Pfam" id="PF04539">
    <property type="entry name" value="Sigma70_r3"/>
    <property type="match status" value="1"/>
</dbReference>
<dbReference type="EMBL" id="FNDE01000001">
    <property type="protein sequence ID" value="SDG70730.1"/>
    <property type="molecule type" value="Genomic_DNA"/>
</dbReference>
<dbReference type="Pfam" id="PF04545">
    <property type="entry name" value="Sigma70_r4"/>
    <property type="match status" value="1"/>
</dbReference>
<reference evidence="8 9" key="1">
    <citation type="submission" date="2016-10" db="EMBL/GenBank/DDBJ databases">
        <authorList>
            <person name="de Groot N.N."/>
        </authorList>
    </citation>
    <scope>NUCLEOTIDE SEQUENCE [LARGE SCALE GENOMIC DNA]</scope>
    <source>
        <strain evidence="8 9">L 420-91</strain>
    </source>
</reference>
<dbReference type="PANTHER" id="PTHR30385">
    <property type="entry name" value="SIGMA FACTOR F FLAGELLAR"/>
    <property type="match status" value="1"/>
</dbReference>
<dbReference type="InterPro" id="IPR014284">
    <property type="entry name" value="RNA_pol_sigma-70_dom"/>
</dbReference>
<dbReference type="Gene3D" id="1.10.1740.10">
    <property type="match status" value="1"/>
</dbReference>
<dbReference type="NCBIfam" id="TIGR02479">
    <property type="entry name" value="FliA_WhiG"/>
    <property type="match status" value="1"/>
</dbReference>
<dbReference type="GO" id="GO:0003899">
    <property type="term" value="F:DNA-directed RNA polymerase activity"/>
    <property type="evidence" value="ECO:0007669"/>
    <property type="project" value="InterPro"/>
</dbReference>
<proteinExistence type="inferred from homology"/>
<keyword evidence="8" id="KW-0969">Cilium</keyword>
<evidence type="ECO:0000313" key="8">
    <source>
        <dbReference type="EMBL" id="SDG70730.1"/>
    </source>
</evidence>
<evidence type="ECO:0000256" key="1">
    <source>
        <dbReference type="ARBA" id="ARBA00023015"/>
    </source>
</evidence>
<evidence type="ECO:0000256" key="5">
    <source>
        <dbReference type="RuleBase" id="RU362124"/>
    </source>
</evidence>
<keyword evidence="3 5" id="KW-0238">DNA-binding</keyword>
<dbReference type="InterPro" id="IPR013325">
    <property type="entry name" value="RNA_pol_sigma_r2"/>
</dbReference>
<dbReference type="InterPro" id="IPR007627">
    <property type="entry name" value="RNA_pol_sigma70_r2"/>
</dbReference>
<dbReference type="PRINTS" id="PR00046">
    <property type="entry name" value="SIGMA70FCT"/>
</dbReference>
<keyword evidence="2 5" id="KW-0731">Sigma factor</keyword>
<dbReference type="Gene3D" id="1.20.140.160">
    <property type="match status" value="1"/>
</dbReference>
<evidence type="ECO:0000256" key="4">
    <source>
        <dbReference type="ARBA" id="ARBA00023163"/>
    </source>
</evidence>
<dbReference type="InterPro" id="IPR007624">
    <property type="entry name" value="RNA_pol_sigma70_r3"/>
</dbReference>
<keyword evidence="8" id="KW-0966">Cell projection</keyword>
<keyword evidence="4 5" id="KW-0804">Transcription</keyword>
<dbReference type="GO" id="GO:0006352">
    <property type="term" value="P:DNA-templated transcription initiation"/>
    <property type="evidence" value="ECO:0007669"/>
    <property type="project" value="InterPro"/>
</dbReference>
<evidence type="ECO:0000256" key="2">
    <source>
        <dbReference type="ARBA" id="ARBA00023082"/>
    </source>
</evidence>
<gene>
    <name evidence="8" type="ORF">SAMN04489735_1001203</name>
</gene>
<dbReference type="InterPro" id="IPR012845">
    <property type="entry name" value="RNA_pol_sigma_FliA_WhiG"/>
</dbReference>
<organism evidence="8 9">
    <name type="scientific">Aneurinibacillus thermoaerophilus</name>
    <dbReference type="NCBI Taxonomy" id="143495"/>
    <lineage>
        <taxon>Bacteria</taxon>
        <taxon>Bacillati</taxon>
        <taxon>Bacillota</taxon>
        <taxon>Bacilli</taxon>
        <taxon>Bacillales</taxon>
        <taxon>Paenibacillaceae</taxon>
        <taxon>Aneurinibacillus group</taxon>
        <taxon>Aneurinibacillus</taxon>
    </lineage>
</organism>
<accession>A0A1G7WHQ5</accession>